<dbReference type="Proteomes" id="UP000199406">
    <property type="component" value="Unassembled WGS sequence"/>
</dbReference>
<name>A0A1G7JJP1_9ACTN</name>
<dbReference type="OrthoDB" id="5197121at2"/>
<reference evidence="2" key="1">
    <citation type="submission" date="2016-10" db="EMBL/GenBank/DDBJ databases">
        <authorList>
            <person name="Varghese N."/>
            <person name="Submissions S."/>
        </authorList>
    </citation>
    <scope>NUCLEOTIDE SEQUENCE [LARGE SCALE GENOMIC DNA]</scope>
    <source>
        <strain evidence="2">DSM 44268</strain>
    </source>
</reference>
<dbReference type="AlphaFoldDB" id="A0A1G7JJP1"/>
<organism evidence="1 2">
    <name type="scientific">Blastococcus aurantiacus</name>
    <dbReference type="NCBI Taxonomy" id="1550231"/>
    <lineage>
        <taxon>Bacteria</taxon>
        <taxon>Bacillati</taxon>
        <taxon>Actinomycetota</taxon>
        <taxon>Actinomycetes</taxon>
        <taxon>Geodermatophilales</taxon>
        <taxon>Geodermatophilaceae</taxon>
        <taxon>Blastococcus</taxon>
    </lineage>
</organism>
<dbReference type="RefSeq" id="WP_091764605.1">
    <property type="nucleotide sequence ID" value="NZ_FNBT01000002.1"/>
</dbReference>
<keyword evidence="2" id="KW-1185">Reference proteome</keyword>
<dbReference type="EMBL" id="FNBT01000002">
    <property type="protein sequence ID" value="SDF24994.1"/>
    <property type="molecule type" value="Genomic_DNA"/>
</dbReference>
<protein>
    <submittedName>
        <fullName evidence="1">Uncharacterized protein</fullName>
    </submittedName>
</protein>
<accession>A0A1G7JJP1</accession>
<sequence>MPEDDVCAHGDHRPPAAGGSCPCGMVTRVPAVRQGTTGDTGVRDLIARCLVERGGVADLPELRRRADRVLGALADAGLLVSPRSAAGGVAERRPA</sequence>
<evidence type="ECO:0000313" key="1">
    <source>
        <dbReference type="EMBL" id="SDF24994.1"/>
    </source>
</evidence>
<gene>
    <name evidence="1" type="ORF">SAMN05660662_1545</name>
</gene>
<evidence type="ECO:0000313" key="2">
    <source>
        <dbReference type="Proteomes" id="UP000199406"/>
    </source>
</evidence>
<proteinExistence type="predicted"/>